<dbReference type="OrthoDB" id="1418210at2"/>
<comment type="caution">
    <text evidence="1">The sequence shown here is derived from an EMBL/GenBank/DDBJ whole genome shotgun (WGS) entry which is preliminary data.</text>
</comment>
<dbReference type="AlphaFoldDB" id="A0A6N8L0T0"/>
<proteinExistence type="predicted"/>
<evidence type="ECO:0000313" key="2">
    <source>
        <dbReference type="Proteomes" id="UP000435036"/>
    </source>
</evidence>
<reference evidence="1 2" key="1">
    <citation type="submission" date="2019-12" db="EMBL/GenBank/DDBJ databases">
        <authorList>
            <person name="Dong K."/>
        </authorList>
    </citation>
    <scope>NUCLEOTIDE SEQUENCE [LARGE SCALE GENOMIC DNA]</scope>
    <source>
        <strain evidence="1 2">JCM 31225</strain>
    </source>
</reference>
<gene>
    <name evidence="1" type="ORF">GQF63_12855</name>
</gene>
<dbReference type="EMBL" id="WSQA01000009">
    <property type="protein sequence ID" value="MVZ62917.1"/>
    <property type="molecule type" value="Genomic_DNA"/>
</dbReference>
<dbReference type="Proteomes" id="UP000435036">
    <property type="component" value="Unassembled WGS sequence"/>
</dbReference>
<dbReference type="RefSeq" id="WP_160369639.1">
    <property type="nucleotide sequence ID" value="NZ_WSQA01000009.1"/>
</dbReference>
<evidence type="ECO:0000313" key="1">
    <source>
        <dbReference type="EMBL" id="MVZ62917.1"/>
    </source>
</evidence>
<keyword evidence="2" id="KW-1185">Reference proteome</keyword>
<name>A0A6N8L0T0_9SPHI</name>
<organism evidence="1 2">
    <name type="scientific">Sphingobacterium humi</name>
    <dbReference type="NCBI Taxonomy" id="1796905"/>
    <lineage>
        <taxon>Bacteria</taxon>
        <taxon>Pseudomonadati</taxon>
        <taxon>Bacteroidota</taxon>
        <taxon>Sphingobacteriia</taxon>
        <taxon>Sphingobacteriales</taxon>
        <taxon>Sphingobacteriaceae</taxon>
        <taxon>Sphingobacterium</taxon>
    </lineage>
</organism>
<sequence length="294" mass="34052">MSSCTNKHVDSVEDKGVEYVDVLRHILDTQDKWVKVHAAEFLIWQQQDSAYVREVFLKEAKLYDTVPQYRVGIWRVLAQAATDQEERKRYIEKIHNAYQQGPDQLHALETLAKLKEPIRVDHSSLDTMLLKNKEVNSTVIYGLWNQFYNPQVPRVDLFNRLLSILKDEQEQDVHKILLSYVFRFLALSPSEEEQLLAINYQAFPEPVQLQFLATLLSNVDLDANQYATAKLNLLKLESIANYYPTAILALSHKQHAENAELIATYYKMIADSSRADYQVDHLATAAYAYLNFLQ</sequence>
<accession>A0A6N8L0T0</accession>
<protein>
    <submittedName>
        <fullName evidence="1">Uncharacterized protein</fullName>
    </submittedName>
</protein>